<dbReference type="OrthoDB" id="443673at2759"/>
<organism evidence="2">
    <name type="scientific">Cladocopium goreaui</name>
    <dbReference type="NCBI Taxonomy" id="2562237"/>
    <lineage>
        <taxon>Eukaryota</taxon>
        <taxon>Sar</taxon>
        <taxon>Alveolata</taxon>
        <taxon>Dinophyceae</taxon>
        <taxon>Suessiales</taxon>
        <taxon>Symbiodiniaceae</taxon>
        <taxon>Cladocopium</taxon>
    </lineage>
</organism>
<evidence type="ECO:0000313" key="4">
    <source>
        <dbReference type="EMBL" id="CAL4763160.1"/>
    </source>
</evidence>
<proteinExistence type="predicted"/>
<dbReference type="EMBL" id="CAMXCT010000225">
    <property type="protein sequence ID" value="CAI3975848.1"/>
    <property type="molecule type" value="Genomic_DNA"/>
</dbReference>
<feature type="transmembrane region" description="Helical" evidence="1">
    <location>
        <begin position="58"/>
        <end position="81"/>
    </location>
</feature>
<evidence type="ECO:0000256" key="1">
    <source>
        <dbReference type="SAM" id="Phobius"/>
    </source>
</evidence>
<name>A0A9P1BP00_9DINO</name>
<dbReference type="AlphaFoldDB" id="A0A9P1BP00"/>
<dbReference type="EMBL" id="CAMXCT030000225">
    <property type="protein sequence ID" value="CAL4763160.1"/>
    <property type="molecule type" value="Genomic_DNA"/>
</dbReference>
<dbReference type="Proteomes" id="UP001152797">
    <property type="component" value="Unassembled WGS sequence"/>
</dbReference>
<feature type="transmembrane region" description="Helical" evidence="1">
    <location>
        <begin position="88"/>
        <end position="108"/>
    </location>
</feature>
<keyword evidence="1" id="KW-0812">Transmembrane</keyword>
<evidence type="ECO:0000313" key="5">
    <source>
        <dbReference type="Proteomes" id="UP001152797"/>
    </source>
</evidence>
<evidence type="ECO:0000313" key="3">
    <source>
        <dbReference type="EMBL" id="CAL1129223.1"/>
    </source>
</evidence>
<keyword evidence="5" id="KW-1185">Reference proteome</keyword>
<feature type="transmembrane region" description="Helical" evidence="1">
    <location>
        <begin position="12"/>
        <end position="38"/>
    </location>
</feature>
<evidence type="ECO:0000313" key="2">
    <source>
        <dbReference type="EMBL" id="CAI3975848.1"/>
    </source>
</evidence>
<dbReference type="EMBL" id="CAMXCT020000225">
    <property type="protein sequence ID" value="CAL1129223.1"/>
    <property type="molecule type" value="Genomic_DNA"/>
</dbReference>
<keyword evidence="1" id="KW-1133">Transmembrane helix</keyword>
<reference evidence="2" key="1">
    <citation type="submission" date="2022-10" db="EMBL/GenBank/DDBJ databases">
        <authorList>
            <person name="Chen Y."/>
            <person name="Dougan E. K."/>
            <person name="Chan C."/>
            <person name="Rhodes N."/>
            <person name="Thang M."/>
        </authorList>
    </citation>
    <scope>NUCLEOTIDE SEQUENCE</scope>
</reference>
<sequence>MGLLQPAPAVIGAVSLTAIVGLIVLVHFIFCIVVLGNVDSSKPVTVSGVQISTMLQSAGGAFCLLGLPLTVHGGVGAIYRVPSHLNTYLLYQFLSLLAGAAFLISVAVNQRPCHTRESVVPGELATMVCGLPSGGALVLLAIFLVVVCVAMYLVWSLTENTKKRLETDLFRYQEPLQLKAQMGEEAMAQATKNATGGVAAAHRMGVPGALWSSAAM</sequence>
<feature type="transmembrane region" description="Helical" evidence="1">
    <location>
        <begin position="136"/>
        <end position="155"/>
    </location>
</feature>
<comment type="caution">
    <text evidence="2">The sequence shown here is derived from an EMBL/GenBank/DDBJ whole genome shotgun (WGS) entry which is preliminary data.</text>
</comment>
<accession>A0A9P1BP00</accession>
<gene>
    <name evidence="2" type="ORF">C1SCF055_LOCUS4125</name>
</gene>
<protein>
    <submittedName>
        <fullName evidence="4">Ras-related protein Rab-1D</fullName>
    </submittedName>
</protein>
<keyword evidence="1" id="KW-0472">Membrane</keyword>
<reference evidence="3" key="2">
    <citation type="submission" date="2024-04" db="EMBL/GenBank/DDBJ databases">
        <authorList>
            <person name="Chen Y."/>
            <person name="Shah S."/>
            <person name="Dougan E. K."/>
            <person name="Thang M."/>
            <person name="Chan C."/>
        </authorList>
    </citation>
    <scope>NUCLEOTIDE SEQUENCE [LARGE SCALE GENOMIC DNA]</scope>
</reference>